<feature type="signal peptide" evidence="1">
    <location>
        <begin position="1"/>
        <end position="18"/>
    </location>
</feature>
<dbReference type="EMBL" id="JADGIK010000002">
    <property type="protein sequence ID" value="MBF0596489.1"/>
    <property type="molecule type" value="Genomic_DNA"/>
</dbReference>
<evidence type="ECO:0000313" key="3">
    <source>
        <dbReference type="Proteomes" id="UP000608754"/>
    </source>
</evidence>
<evidence type="ECO:0000313" key="2">
    <source>
        <dbReference type="EMBL" id="MBF0596489.1"/>
    </source>
</evidence>
<reference evidence="2" key="1">
    <citation type="submission" date="2020-10" db="EMBL/GenBank/DDBJ databases">
        <authorList>
            <person name="Lu T."/>
            <person name="Wang Q."/>
            <person name="Han X."/>
        </authorList>
    </citation>
    <scope>NUCLEOTIDE SEQUENCE</scope>
    <source>
        <strain evidence="2">WQ 117</strain>
    </source>
</reference>
<dbReference type="RefSeq" id="WP_194182024.1">
    <property type="nucleotide sequence ID" value="NZ_JADGIK010000002.1"/>
</dbReference>
<sequence length="172" mass="19549">MKRILSITVFLCSIFAMAQVSTTRLNDFKLGMKKSELEKIIGKKIPLKMNEYGGVDSPSQLVYKGIVYEVNFNSMYDENGNDLKDFSVYTVESNDKTLKTLSGIGIGNSLYDILEKYKDNNIEISDSWDDNGNRTKTQRYFIINDYDAGSFLRITLKNGKVTSFYVGYNEGC</sequence>
<keyword evidence="1" id="KW-0732">Signal</keyword>
<accession>A0A8J7FNR9</accession>
<dbReference type="Proteomes" id="UP000608754">
    <property type="component" value="Unassembled WGS sequence"/>
</dbReference>
<evidence type="ECO:0000256" key="1">
    <source>
        <dbReference type="SAM" id="SignalP"/>
    </source>
</evidence>
<proteinExistence type="predicted"/>
<gene>
    <name evidence="2" type="ORF">IM532_03275</name>
</gene>
<feature type="chain" id="PRO_5035315161" evidence="1">
    <location>
        <begin position="19"/>
        <end position="172"/>
    </location>
</feature>
<name>A0A8J7FNR9_9FLAO</name>
<organism evidence="2 3">
    <name type="scientific">Faecalibacter rhinopitheci</name>
    <dbReference type="NCBI Taxonomy" id="2779678"/>
    <lineage>
        <taxon>Bacteria</taxon>
        <taxon>Pseudomonadati</taxon>
        <taxon>Bacteroidota</taxon>
        <taxon>Flavobacteriia</taxon>
        <taxon>Flavobacteriales</taxon>
        <taxon>Weeksellaceae</taxon>
        <taxon>Faecalibacter</taxon>
    </lineage>
</organism>
<dbReference type="AlphaFoldDB" id="A0A8J7FNR9"/>
<keyword evidence="3" id="KW-1185">Reference proteome</keyword>
<comment type="caution">
    <text evidence="2">The sequence shown here is derived from an EMBL/GenBank/DDBJ whole genome shotgun (WGS) entry which is preliminary data.</text>
</comment>
<protein>
    <submittedName>
        <fullName evidence="2">Uncharacterized protein</fullName>
    </submittedName>
</protein>